<evidence type="ECO:0000256" key="1">
    <source>
        <dbReference type="SAM" id="SignalP"/>
    </source>
</evidence>
<protein>
    <recommendedName>
        <fullName evidence="4">YbjN domain-containing protein</fullName>
    </recommendedName>
</protein>
<comment type="caution">
    <text evidence="2">The sequence shown here is derived from an EMBL/GenBank/DDBJ whole genome shotgun (WGS) entry which is preliminary data.</text>
</comment>
<dbReference type="EMBL" id="BAABHV010000010">
    <property type="protein sequence ID" value="GAA5054073.1"/>
    <property type="molecule type" value="Genomic_DNA"/>
</dbReference>
<keyword evidence="1" id="KW-0732">Signal</keyword>
<keyword evidence="3" id="KW-1185">Reference proteome</keyword>
<feature type="chain" id="PRO_5045988089" description="YbjN domain-containing protein" evidence="1">
    <location>
        <begin position="31"/>
        <end position="184"/>
    </location>
</feature>
<gene>
    <name evidence="2" type="ORF">GCM10023208_16580</name>
</gene>
<evidence type="ECO:0000313" key="2">
    <source>
        <dbReference type="EMBL" id="GAA5054073.1"/>
    </source>
</evidence>
<organism evidence="2 3">
    <name type="scientific">Erythrobacter westpacificensis</name>
    <dbReference type="NCBI Taxonomy" id="1055231"/>
    <lineage>
        <taxon>Bacteria</taxon>
        <taxon>Pseudomonadati</taxon>
        <taxon>Pseudomonadota</taxon>
        <taxon>Alphaproteobacteria</taxon>
        <taxon>Sphingomonadales</taxon>
        <taxon>Erythrobacteraceae</taxon>
        <taxon>Erythrobacter/Porphyrobacter group</taxon>
        <taxon>Erythrobacter</taxon>
    </lineage>
</organism>
<evidence type="ECO:0008006" key="4">
    <source>
        <dbReference type="Google" id="ProtNLM"/>
    </source>
</evidence>
<dbReference type="RefSeq" id="WP_346032646.1">
    <property type="nucleotide sequence ID" value="NZ_BAABHV010000010.1"/>
</dbReference>
<evidence type="ECO:0000313" key="3">
    <source>
        <dbReference type="Proteomes" id="UP001500518"/>
    </source>
</evidence>
<dbReference type="Proteomes" id="UP001500518">
    <property type="component" value="Unassembled WGS sequence"/>
</dbReference>
<feature type="signal peptide" evidence="1">
    <location>
        <begin position="1"/>
        <end position="30"/>
    </location>
</feature>
<name>A0ABP9K9C7_9SPHN</name>
<accession>A0ABP9K9C7</accession>
<proteinExistence type="predicted"/>
<sequence>MASITPRLPIRSGALLLSLCALLSSMGAAAQEGVEAAPPPAPDWDTIAFEVKSWGAPRWRWQYTPQYGGVWIEAVSEDGAALGDYTLEFHPLEADAERYIALENIMRQLPDPAPDSAECEQMMTDMAYGTVRLTRAATTTEIAWNSGCMDDDYAAFVGLLREADRMVSEWGRAVPVSRTEPAPR</sequence>
<reference evidence="3" key="1">
    <citation type="journal article" date="2019" name="Int. J. Syst. Evol. Microbiol.">
        <title>The Global Catalogue of Microorganisms (GCM) 10K type strain sequencing project: providing services to taxonomists for standard genome sequencing and annotation.</title>
        <authorList>
            <consortium name="The Broad Institute Genomics Platform"/>
            <consortium name="The Broad Institute Genome Sequencing Center for Infectious Disease"/>
            <person name="Wu L."/>
            <person name="Ma J."/>
        </authorList>
    </citation>
    <scope>NUCLEOTIDE SEQUENCE [LARGE SCALE GENOMIC DNA]</scope>
    <source>
        <strain evidence="3">JCM 18014</strain>
    </source>
</reference>